<feature type="domain" description="DUF5776" evidence="3">
    <location>
        <begin position="565"/>
        <end position="631"/>
    </location>
</feature>
<evidence type="ECO:0000313" key="5">
    <source>
        <dbReference type="Proteomes" id="UP000430466"/>
    </source>
</evidence>
<sequence>MKRKQFLYWFSIVLEIFLIFFSGGNSSRADAASDVNSAISNGLTEIAQKGSQIDSRADTASDVNSAISTGLTEIAQKGSQIDAWDATCLVFGDNGITDLQAQYAYKSILKNNDFLSGGSQGLNGISDVSAVNGLVAIGKDPTNVNGKNLVADIVKDANNAARVKDANNPAIAYSIVNDLEALSTGSYGQASETARTSLTKKLIGMQDQKTGLWNGFDKVDYTARAILALSMNTNQPGVADALNTAVKAVSNHLYQENGGFADSRNTMFGAENAYDDVTMTNALASAGVNVYVPLKGKTDYVAPVQRVLDQHPVSAGNSAMLIQQATWTFEQARFTRNGGKGSIFAFNQTDAAKPGEIVSIKAAAITKKWSIINDPQATPAAQGDALNLVDQILATYVSKLSADSTSSAAIADRAAGIMAFNHVTVSHAAPATPVMPPTVTNNNVTVVNNPASSSSASSSSSATSTSSSSSVPISTPTVSGKPVKKASHRSIVYALTTVKLYRSSNFTKSNLTKTYKKRARINRPMFLVISQQTNKQGHAIYRVKDINSGKTGYTLSGSKYFAHAYYSAKVTRIKVINPKGINEYGKVNLTSKKRHVKKNASLNVRKVVNYGRSNRMQLTNGRYITANKKFILATKIKKSSQNTRPSTPTATTTGTTTTTNNLPSTTPTLPVAPTNPVTPSNDANTITTTISIHADGATIASGSIKVNSGASALDALQAFAQQQGLALTYTGSGATAYVTGINGYNAGPAGTMTGWLYSVNGTEPGSSMGVYTLKDGDSISMTYNK</sequence>
<dbReference type="PANTHER" id="PTHR10559">
    <property type="entry name" value="TRANSCOBALAMIN-1/GASTRIC INTRINSIC FACTOR"/>
    <property type="match status" value="1"/>
</dbReference>
<evidence type="ECO:0000256" key="1">
    <source>
        <dbReference type="SAM" id="MobiDB-lite"/>
    </source>
</evidence>
<feature type="region of interest" description="Disordered" evidence="1">
    <location>
        <begin position="636"/>
        <end position="682"/>
    </location>
</feature>
<reference evidence="4 5" key="1">
    <citation type="submission" date="2019-10" db="EMBL/GenBank/DDBJ databases">
        <title>Draft genome sequences of Lactobacillus strains.</title>
        <authorList>
            <person name="Cho G.-S."/>
            <person name="Fagbemigun O."/>
            <person name="Brinks E."/>
            <person name="Franz C.M.A.P."/>
        </authorList>
    </citation>
    <scope>NUCLEOTIDE SEQUENCE [LARGE SCALE GENOMIC DNA]</scope>
    <source>
        <strain evidence="4 5">313</strain>
    </source>
</reference>
<comment type="caution">
    <text evidence="4">The sequence shown here is derived from an EMBL/GenBank/DDBJ whole genome shotgun (WGS) entry which is preliminary data.</text>
</comment>
<organism evidence="4 5">
    <name type="scientific">Lactobacillus helveticus</name>
    <name type="common">Lactobacillus suntoryeus</name>
    <dbReference type="NCBI Taxonomy" id="1587"/>
    <lineage>
        <taxon>Bacteria</taxon>
        <taxon>Bacillati</taxon>
        <taxon>Bacillota</taxon>
        <taxon>Bacilli</taxon>
        <taxon>Lactobacillales</taxon>
        <taxon>Lactobacillaceae</taxon>
        <taxon>Lactobacillus</taxon>
    </lineage>
</organism>
<dbReference type="PANTHER" id="PTHR10559:SF18">
    <property type="entry name" value="TRANSCOBALAMIN II"/>
    <property type="match status" value="1"/>
</dbReference>
<feature type="region of interest" description="Disordered" evidence="1">
    <location>
        <begin position="431"/>
        <end position="482"/>
    </location>
</feature>
<protein>
    <submittedName>
        <fullName evidence="4">DUF4430 domain-containing protein</fullName>
    </submittedName>
</protein>
<proteinExistence type="predicted"/>
<evidence type="ECO:0000259" key="2">
    <source>
        <dbReference type="Pfam" id="PF14478"/>
    </source>
</evidence>
<dbReference type="InterPro" id="IPR051588">
    <property type="entry name" value="Cobalamin_Transport"/>
</dbReference>
<dbReference type="Gene3D" id="2.170.130.30">
    <property type="match status" value="1"/>
</dbReference>
<dbReference type="InterPro" id="IPR027954">
    <property type="entry name" value="Transcobalamin-like_C"/>
</dbReference>
<dbReference type="EMBL" id="WHOE01000143">
    <property type="protein sequence ID" value="MPW15207.1"/>
    <property type="molecule type" value="Genomic_DNA"/>
</dbReference>
<dbReference type="Proteomes" id="UP000430466">
    <property type="component" value="Unassembled WGS sequence"/>
</dbReference>
<dbReference type="Gene3D" id="1.50.10.20">
    <property type="match status" value="1"/>
</dbReference>
<feature type="compositionally biased region" description="Low complexity" evidence="1">
    <location>
        <begin position="431"/>
        <end position="479"/>
    </location>
</feature>
<dbReference type="Pfam" id="PF14478">
    <property type="entry name" value="DUF4430"/>
    <property type="match status" value="1"/>
</dbReference>
<accession>A0A6A7K3K9</accession>
<dbReference type="AlphaFoldDB" id="A0A6A7K3K9"/>
<gene>
    <name evidence="4" type="ORF">GDZ32_10720</name>
</gene>
<dbReference type="Pfam" id="PF19087">
    <property type="entry name" value="DUF5776"/>
    <property type="match status" value="1"/>
</dbReference>
<evidence type="ECO:0000259" key="3">
    <source>
        <dbReference type="Pfam" id="PF19087"/>
    </source>
</evidence>
<dbReference type="InterPro" id="IPR044081">
    <property type="entry name" value="DUF5776"/>
</dbReference>
<feature type="compositionally biased region" description="Low complexity" evidence="1">
    <location>
        <begin position="643"/>
        <end position="669"/>
    </location>
</feature>
<name>A0A6A7K3K9_LACHE</name>
<feature type="domain" description="Transcobalamin-like C-terminal" evidence="2">
    <location>
        <begin position="709"/>
        <end position="785"/>
    </location>
</feature>
<dbReference type="RefSeq" id="WP_408582037.1">
    <property type="nucleotide sequence ID" value="NZ_WHOE01000143.1"/>
</dbReference>
<evidence type="ECO:0000313" key="4">
    <source>
        <dbReference type="EMBL" id="MPW15207.1"/>
    </source>
</evidence>